<proteinExistence type="predicted"/>
<reference evidence="1" key="2">
    <citation type="journal article" date="2015" name="Data Brief">
        <title>Shoot transcriptome of the giant reed, Arundo donax.</title>
        <authorList>
            <person name="Barrero R.A."/>
            <person name="Guerrero F.D."/>
            <person name="Moolhuijzen P."/>
            <person name="Goolsby J.A."/>
            <person name="Tidwell J."/>
            <person name="Bellgard S.E."/>
            <person name="Bellgard M.I."/>
        </authorList>
    </citation>
    <scope>NUCLEOTIDE SEQUENCE</scope>
    <source>
        <tissue evidence="1">Shoot tissue taken approximately 20 cm above the soil surface</tissue>
    </source>
</reference>
<organism evidence="1">
    <name type="scientific">Arundo donax</name>
    <name type="common">Giant reed</name>
    <name type="synonym">Donax arundinaceus</name>
    <dbReference type="NCBI Taxonomy" id="35708"/>
    <lineage>
        <taxon>Eukaryota</taxon>
        <taxon>Viridiplantae</taxon>
        <taxon>Streptophyta</taxon>
        <taxon>Embryophyta</taxon>
        <taxon>Tracheophyta</taxon>
        <taxon>Spermatophyta</taxon>
        <taxon>Magnoliopsida</taxon>
        <taxon>Liliopsida</taxon>
        <taxon>Poales</taxon>
        <taxon>Poaceae</taxon>
        <taxon>PACMAD clade</taxon>
        <taxon>Arundinoideae</taxon>
        <taxon>Arundineae</taxon>
        <taxon>Arundo</taxon>
    </lineage>
</organism>
<name>A0A0A9F3H8_ARUDO</name>
<evidence type="ECO:0000313" key="1">
    <source>
        <dbReference type="EMBL" id="JAE04666.1"/>
    </source>
</evidence>
<dbReference type="EMBL" id="GBRH01193230">
    <property type="protein sequence ID" value="JAE04666.1"/>
    <property type="molecule type" value="Transcribed_RNA"/>
</dbReference>
<dbReference type="AlphaFoldDB" id="A0A0A9F3H8"/>
<sequence length="65" mass="7178">MRAQGGGGGRARGREERKEVRWAWMGRKGLGMRRIGLKLGSEVLAAAVVFLNHGNWNWKGMATVV</sequence>
<accession>A0A0A9F3H8</accession>
<reference evidence="1" key="1">
    <citation type="submission" date="2014-09" db="EMBL/GenBank/DDBJ databases">
        <authorList>
            <person name="Magalhaes I.L.F."/>
            <person name="Oliveira U."/>
            <person name="Santos F.R."/>
            <person name="Vidigal T.H.D.A."/>
            <person name="Brescovit A.D."/>
            <person name="Santos A.J."/>
        </authorList>
    </citation>
    <scope>NUCLEOTIDE SEQUENCE</scope>
    <source>
        <tissue evidence="1">Shoot tissue taken approximately 20 cm above the soil surface</tissue>
    </source>
</reference>
<protein>
    <submittedName>
        <fullName evidence="1">Uncharacterized protein</fullName>
    </submittedName>
</protein>